<protein>
    <submittedName>
        <fullName evidence="1">Uncharacterized protein</fullName>
    </submittedName>
</protein>
<accession>A0A6A5SWX4</accession>
<dbReference type="EMBL" id="ML976011">
    <property type="protein sequence ID" value="KAF1945175.1"/>
    <property type="molecule type" value="Genomic_DNA"/>
</dbReference>
<sequence>MNAPPCVSRLSTLKMLWDSSSNGIMTFRRKASGIMSAVEEGYGILLGRDGKVNGEIRLGRGCRRGSLCCGMWTYRCAGRGCGLVGVGYTFWGLLVLFGD</sequence>
<gene>
    <name evidence="1" type="ORF">EJ02DRAFT_59193</name>
</gene>
<name>A0A6A5SWX4_9PLEO</name>
<reference evidence="1" key="1">
    <citation type="journal article" date="2020" name="Stud. Mycol.">
        <title>101 Dothideomycetes genomes: a test case for predicting lifestyles and emergence of pathogens.</title>
        <authorList>
            <person name="Haridas S."/>
            <person name="Albert R."/>
            <person name="Binder M."/>
            <person name="Bloem J."/>
            <person name="Labutti K."/>
            <person name="Salamov A."/>
            <person name="Andreopoulos B."/>
            <person name="Baker S."/>
            <person name="Barry K."/>
            <person name="Bills G."/>
            <person name="Bluhm B."/>
            <person name="Cannon C."/>
            <person name="Castanera R."/>
            <person name="Culley D."/>
            <person name="Daum C."/>
            <person name="Ezra D."/>
            <person name="Gonzalez J."/>
            <person name="Henrissat B."/>
            <person name="Kuo A."/>
            <person name="Liang C."/>
            <person name="Lipzen A."/>
            <person name="Lutzoni F."/>
            <person name="Magnuson J."/>
            <person name="Mondo S."/>
            <person name="Nolan M."/>
            <person name="Ohm R."/>
            <person name="Pangilinan J."/>
            <person name="Park H.-J."/>
            <person name="Ramirez L."/>
            <person name="Alfaro M."/>
            <person name="Sun H."/>
            <person name="Tritt A."/>
            <person name="Yoshinaga Y."/>
            <person name="Zwiers L.-H."/>
            <person name="Turgeon B."/>
            <person name="Goodwin S."/>
            <person name="Spatafora J."/>
            <person name="Crous P."/>
            <person name="Grigoriev I."/>
        </authorList>
    </citation>
    <scope>NUCLEOTIDE SEQUENCE</scope>
    <source>
        <strain evidence="1">CBS 161.51</strain>
    </source>
</reference>
<evidence type="ECO:0000313" key="1">
    <source>
        <dbReference type="EMBL" id="KAF1945175.1"/>
    </source>
</evidence>
<organism evidence="1 2">
    <name type="scientific">Clathrospora elynae</name>
    <dbReference type="NCBI Taxonomy" id="706981"/>
    <lineage>
        <taxon>Eukaryota</taxon>
        <taxon>Fungi</taxon>
        <taxon>Dikarya</taxon>
        <taxon>Ascomycota</taxon>
        <taxon>Pezizomycotina</taxon>
        <taxon>Dothideomycetes</taxon>
        <taxon>Pleosporomycetidae</taxon>
        <taxon>Pleosporales</taxon>
        <taxon>Diademaceae</taxon>
        <taxon>Clathrospora</taxon>
    </lineage>
</organism>
<dbReference type="Proteomes" id="UP000800038">
    <property type="component" value="Unassembled WGS sequence"/>
</dbReference>
<proteinExistence type="predicted"/>
<dbReference type="AlphaFoldDB" id="A0A6A5SWX4"/>
<keyword evidence="2" id="KW-1185">Reference proteome</keyword>
<evidence type="ECO:0000313" key="2">
    <source>
        <dbReference type="Proteomes" id="UP000800038"/>
    </source>
</evidence>